<comment type="caution">
    <text evidence="1">The sequence shown here is derived from an EMBL/GenBank/DDBJ whole genome shotgun (WGS) entry which is preliminary data.</text>
</comment>
<protein>
    <submittedName>
        <fullName evidence="1">Uncharacterized protein</fullName>
    </submittedName>
</protein>
<gene>
    <name evidence="1" type="ORF">OFUS_LOCUS12944</name>
</gene>
<name>A0A8J1TZG3_OWEFU</name>
<dbReference type="OrthoDB" id="9982823at2759"/>
<dbReference type="EMBL" id="CAIIXF020000006">
    <property type="protein sequence ID" value="CAH1787187.1"/>
    <property type="molecule type" value="Genomic_DNA"/>
</dbReference>
<sequence>MAVRISLAFLLLGIYIALAAGDKTLTRRKLLTPGSDISRSELEEFDQLYHDEIHPEAARIVKRQQKGKFWCCMNTRPINIVTRSRRITQQQNVAEKVKDVAKCGQFGWKRCSVYTYKYSIRTVYATHYWQEAVNGSCVTSQVTCCNLYIKVKYPDGERCVELDRLGEVVKQLGLGK</sequence>
<evidence type="ECO:0000313" key="2">
    <source>
        <dbReference type="Proteomes" id="UP000749559"/>
    </source>
</evidence>
<dbReference type="AlphaFoldDB" id="A0A8J1TZG3"/>
<reference evidence="1" key="1">
    <citation type="submission" date="2022-03" db="EMBL/GenBank/DDBJ databases">
        <authorList>
            <person name="Martin C."/>
        </authorList>
    </citation>
    <scope>NUCLEOTIDE SEQUENCE</scope>
</reference>
<dbReference type="Proteomes" id="UP000749559">
    <property type="component" value="Unassembled WGS sequence"/>
</dbReference>
<keyword evidence="2" id="KW-1185">Reference proteome</keyword>
<proteinExistence type="predicted"/>
<organism evidence="1 2">
    <name type="scientific">Owenia fusiformis</name>
    <name type="common">Polychaete worm</name>
    <dbReference type="NCBI Taxonomy" id="6347"/>
    <lineage>
        <taxon>Eukaryota</taxon>
        <taxon>Metazoa</taxon>
        <taxon>Spiralia</taxon>
        <taxon>Lophotrochozoa</taxon>
        <taxon>Annelida</taxon>
        <taxon>Polychaeta</taxon>
        <taxon>Sedentaria</taxon>
        <taxon>Canalipalpata</taxon>
        <taxon>Sabellida</taxon>
        <taxon>Oweniida</taxon>
        <taxon>Oweniidae</taxon>
        <taxon>Owenia</taxon>
    </lineage>
</organism>
<accession>A0A8J1TZG3</accession>
<evidence type="ECO:0000313" key="1">
    <source>
        <dbReference type="EMBL" id="CAH1787187.1"/>
    </source>
</evidence>